<proteinExistence type="predicted"/>
<evidence type="ECO:0000313" key="1">
    <source>
        <dbReference type="EMBL" id="GLR52585.1"/>
    </source>
</evidence>
<name>A0ABQ5ZIG8_9HYPH</name>
<gene>
    <name evidence="1" type="ORF">GCM10007923_37990</name>
</gene>
<comment type="caution">
    <text evidence="1">The sequence shown here is derived from an EMBL/GenBank/DDBJ whole genome shotgun (WGS) entry which is preliminary data.</text>
</comment>
<evidence type="ECO:0000313" key="2">
    <source>
        <dbReference type="Proteomes" id="UP001156702"/>
    </source>
</evidence>
<dbReference type="Proteomes" id="UP001156702">
    <property type="component" value="Unassembled WGS sequence"/>
</dbReference>
<sequence length="88" mass="9600">MDIAEDHADILDGNGNPVVRLHRGLLGIDNAHGIPLYCPTGDTGPLEGFLLSLRPRAGGRASHAVVYTYAYKFRQPHLRIFCTAKADD</sequence>
<keyword evidence="2" id="KW-1185">Reference proteome</keyword>
<protein>
    <submittedName>
        <fullName evidence="1">Uncharacterized protein</fullName>
    </submittedName>
</protein>
<accession>A0ABQ5ZIG8</accession>
<organism evidence="1 2">
    <name type="scientific">Shinella yambaruensis</name>
    <dbReference type="NCBI Taxonomy" id="415996"/>
    <lineage>
        <taxon>Bacteria</taxon>
        <taxon>Pseudomonadati</taxon>
        <taxon>Pseudomonadota</taxon>
        <taxon>Alphaproteobacteria</taxon>
        <taxon>Hyphomicrobiales</taxon>
        <taxon>Rhizobiaceae</taxon>
        <taxon>Shinella</taxon>
    </lineage>
</organism>
<reference evidence="2" key="1">
    <citation type="journal article" date="2019" name="Int. J. Syst. Evol. Microbiol.">
        <title>The Global Catalogue of Microorganisms (GCM) 10K type strain sequencing project: providing services to taxonomists for standard genome sequencing and annotation.</title>
        <authorList>
            <consortium name="The Broad Institute Genomics Platform"/>
            <consortium name="The Broad Institute Genome Sequencing Center for Infectious Disease"/>
            <person name="Wu L."/>
            <person name="Ma J."/>
        </authorList>
    </citation>
    <scope>NUCLEOTIDE SEQUENCE [LARGE SCALE GENOMIC DNA]</scope>
    <source>
        <strain evidence="2">NBRC 102122</strain>
    </source>
</reference>
<dbReference type="EMBL" id="BSOP01000030">
    <property type="protein sequence ID" value="GLR52585.1"/>
    <property type="molecule type" value="Genomic_DNA"/>
</dbReference>